<name>A0A818MSX6_9BILA</name>
<gene>
    <name evidence="2" type="ORF">OKA104_LOCUS6272</name>
    <name evidence="1" type="ORF">VCS650_LOCUS39786</name>
</gene>
<dbReference type="Proteomes" id="UP000663891">
    <property type="component" value="Unassembled WGS sequence"/>
</dbReference>
<evidence type="ECO:0000313" key="2">
    <source>
        <dbReference type="EMBL" id="CAF3594188.1"/>
    </source>
</evidence>
<organism evidence="2 3">
    <name type="scientific">Adineta steineri</name>
    <dbReference type="NCBI Taxonomy" id="433720"/>
    <lineage>
        <taxon>Eukaryota</taxon>
        <taxon>Metazoa</taxon>
        <taxon>Spiralia</taxon>
        <taxon>Gnathifera</taxon>
        <taxon>Rotifera</taxon>
        <taxon>Eurotatoria</taxon>
        <taxon>Bdelloidea</taxon>
        <taxon>Adinetida</taxon>
        <taxon>Adinetidae</taxon>
        <taxon>Adineta</taxon>
    </lineage>
</organism>
<dbReference type="EMBL" id="CAJNON010001368">
    <property type="protein sequence ID" value="CAF1456535.1"/>
    <property type="molecule type" value="Genomic_DNA"/>
</dbReference>
<proteinExistence type="predicted"/>
<dbReference type="AlphaFoldDB" id="A0A818MSX6"/>
<dbReference type="Proteomes" id="UP000663881">
    <property type="component" value="Unassembled WGS sequence"/>
</dbReference>
<comment type="caution">
    <text evidence="2">The sequence shown here is derived from an EMBL/GenBank/DDBJ whole genome shotgun (WGS) entry which is preliminary data.</text>
</comment>
<accession>A0A818MSX6</accession>
<sequence length="79" mass="8962">MILDKNGLYIDDTSSSSRFSVLNQATLDGGIAHLNAYGYAVFSDVMGLNKVEESKELLWQFLESMPAPYNRIRRNQPYT</sequence>
<protein>
    <submittedName>
        <fullName evidence="2">Uncharacterized protein</fullName>
    </submittedName>
</protein>
<evidence type="ECO:0000313" key="3">
    <source>
        <dbReference type="Proteomes" id="UP000663881"/>
    </source>
</evidence>
<dbReference type="EMBL" id="CAJOAY010000229">
    <property type="protein sequence ID" value="CAF3594188.1"/>
    <property type="molecule type" value="Genomic_DNA"/>
</dbReference>
<reference evidence="2" key="1">
    <citation type="submission" date="2021-02" db="EMBL/GenBank/DDBJ databases">
        <authorList>
            <person name="Nowell W R."/>
        </authorList>
    </citation>
    <scope>NUCLEOTIDE SEQUENCE</scope>
</reference>
<evidence type="ECO:0000313" key="1">
    <source>
        <dbReference type="EMBL" id="CAF1456535.1"/>
    </source>
</evidence>